<name>A0A4Y8CVV9_9HELO</name>
<protein>
    <recommendedName>
        <fullName evidence="1">2EXR domain-containing protein</fullName>
    </recommendedName>
</protein>
<dbReference type="AlphaFoldDB" id="A0A4Y8CVV9"/>
<sequence length="395" mass="46400">MAHSRYPYSVTVSAGERFGLQSNSSPDLIYCVNCDAQHKASDFECPECYLRYIPIPITIRGPRPKDYYDDKRIEPVEYEKFPQFTKLPIEIRTMIWQLASSEPRIFHNTFLDFHGPPIRLPMLYTCRESYHAVLAQYEGTSSVRLESFELFRTLSKCNNVTLYMKFMDFMDLMYPTDDLSITNSYPMIQFLRETKHLALCMSSSEGNIDRSLPLWETDIHKYLITGNFETVNIVHRRHPRSSYSDLTLIEIQDIDLSLEFYQQPYNSAAENHFTSMQRTYKQQLENCFSMHVERLEAFRKADTRQFPNKLRHRPLVLQQKIITTMAMKRKLERARTQFEKRKSEYLRHSVEESTLEYKAVGLRTAHWSFGNMVGSFIISCCPSMKPSSSTSTEKD</sequence>
<comment type="caution">
    <text evidence="2">The sequence shown here is derived from an EMBL/GenBank/DDBJ whole genome shotgun (WGS) entry which is preliminary data.</text>
</comment>
<dbReference type="OrthoDB" id="3437257at2759"/>
<evidence type="ECO:0000259" key="1">
    <source>
        <dbReference type="Pfam" id="PF20150"/>
    </source>
</evidence>
<reference evidence="2 3" key="1">
    <citation type="submission" date="2017-11" db="EMBL/GenBank/DDBJ databases">
        <title>Comparative genomics of Botrytis spp.</title>
        <authorList>
            <person name="Valero-Jimenez C.A."/>
            <person name="Tapia P."/>
            <person name="Veloso J."/>
            <person name="Silva-Moreno E."/>
            <person name="Staats M."/>
            <person name="Valdes J.H."/>
            <person name="Van Kan J.A.L."/>
        </authorList>
    </citation>
    <scope>NUCLEOTIDE SEQUENCE [LARGE SCALE GENOMIC DNA]</scope>
    <source>
        <strain evidence="2 3">MUCL2830</strain>
    </source>
</reference>
<dbReference type="Proteomes" id="UP000297299">
    <property type="component" value="Unassembled WGS sequence"/>
</dbReference>
<organism evidence="2 3">
    <name type="scientific">Botryotinia calthae</name>
    <dbReference type="NCBI Taxonomy" id="38488"/>
    <lineage>
        <taxon>Eukaryota</taxon>
        <taxon>Fungi</taxon>
        <taxon>Dikarya</taxon>
        <taxon>Ascomycota</taxon>
        <taxon>Pezizomycotina</taxon>
        <taxon>Leotiomycetes</taxon>
        <taxon>Helotiales</taxon>
        <taxon>Sclerotiniaceae</taxon>
        <taxon>Botryotinia</taxon>
    </lineage>
</organism>
<gene>
    <name evidence="2" type="ORF">BOTCAL_0266g00070</name>
</gene>
<dbReference type="EMBL" id="PHWZ01000265">
    <property type="protein sequence ID" value="TEY51375.1"/>
    <property type="molecule type" value="Genomic_DNA"/>
</dbReference>
<dbReference type="InterPro" id="IPR045518">
    <property type="entry name" value="2EXR"/>
</dbReference>
<feature type="domain" description="2EXR" evidence="1">
    <location>
        <begin position="81"/>
        <end position="141"/>
    </location>
</feature>
<accession>A0A4Y8CVV9</accession>
<keyword evidence="3" id="KW-1185">Reference proteome</keyword>
<proteinExistence type="predicted"/>
<evidence type="ECO:0000313" key="3">
    <source>
        <dbReference type="Proteomes" id="UP000297299"/>
    </source>
</evidence>
<dbReference type="Pfam" id="PF20150">
    <property type="entry name" value="2EXR"/>
    <property type="match status" value="1"/>
</dbReference>
<evidence type="ECO:0000313" key="2">
    <source>
        <dbReference type="EMBL" id="TEY51375.1"/>
    </source>
</evidence>